<name>A0ABT8PQU4_9ENTR</name>
<dbReference type="Proteomes" id="UP001174867">
    <property type="component" value="Unassembled WGS sequence"/>
</dbReference>
<dbReference type="RefSeq" id="WP_301697126.1">
    <property type="nucleotide sequence ID" value="NZ_JAUJYW010000002.1"/>
</dbReference>
<comment type="caution">
    <text evidence="1">The sequence shown here is derived from an EMBL/GenBank/DDBJ whole genome shotgun (WGS) entry which is preliminary data.</text>
</comment>
<dbReference type="EMBL" id="JAUJYW010000002">
    <property type="protein sequence ID" value="MDN8598618.1"/>
    <property type="molecule type" value="Genomic_DNA"/>
</dbReference>
<keyword evidence="2" id="KW-1185">Reference proteome</keyword>
<protein>
    <submittedName>
        <fullName evidence="1">Uncharacterized protein</fullName>
    </submittedName>
</protein>
<evidence type="ECO:0000313" key="1">
    <source>
        <dbReference type="EMBL" id="MDN8598618.1"/>
    </source>
</evidence>
<accession>A0ABT8PQU4</accession>
<organism evidence="1 2">
    <name type="scientific">Citrobacter enshiensis</name>
    <dbReference type="NCBI Taxonomy" id="2971264"/>
    <lineage>
        <taxon>Bacteria</taxon>
        <taxon>Pseudomonadati</taxon>
        <taxon>Pseudomonadota</taxon>
        <taxon>Gammaproteobacteria</taxon>
        <taxon>Enterobacterales</taxon>
        <taxon>Enterobacteriaceae</taxon>
        <taxon>Citrobacter</taxon>
    </lineage>
</organism>
<proteinExistence type="predicted"/>
<evidence type="ECO:0000313" key="2">
    <source>
        <dbReference type="Proteomes" id="UP001174867"/>
    </source>
</evidence>
<reference evidence="1 2" key="1">
    <citation type="submission" date="2023-07" db="EMBL/GenBank/DDBJ databases">
        <title>Citrobacter selenititolerans sp. nov., isolated from seleniferous soil.</title>
        <authorList>
            <person name="Zhang S."/>
            <person name="Li K."/>
            <person name="Peng J."/>
            <person name="Wang H."/>
            <person name="Sun J."/>
            <person name="Guo Y."/>
        </authorList>
    </citation>
    <scope>NUCLEOTIDE SEQUENCE [LARGE SCALE GENOMIC DNA]</scope>
    <source>
        <strain evidence="1 2">S2-9</strain>
    </source>
</reference>
<sequence length="147" mass="16078">MARKVQTVTISAEGRDKGKVFLITEMPASRAEKWALRALLAIGRGGVQLPEGIEKMGFAGIVSYGINLITQLPYEEAEYLLAEMFTCVQIMPDPARPQIVRAVQDDDIEEVATRITLRKEIFGLHSDFLKAVGKSTTASTSPNLPTA</sequence>
<gene>
    <name evidence="1" type="ORF">Q0A17_04170</name>
</gene>